<evidence type="ECO:0000256" key="8">
    <source>
        <dbReference type="SAM" id="MobiDB-lite"/>
    </source>
</evidence>
<feature type="compositionally biased region" description="Low complexity" evidence="8">
    <location>
        <begin position="139"/>
        <end position="150"/>
    </location>
</feature>
<evidence type="ECO:0000313" key="10">
    <source>
        <dbReference type="Proteomes" id="UP001596072"/>
    </source>
</evidence>
<evidence type="ECO:0000256" key="4">
    <source>
        <dbReference type="ARBA" id="ARBA00022927"/>
    </source>
</evidence>
<keyword evidence="10" id="KW-1185">Reference proteome</keyword>
<protein>
    <submittedName>
        <fullName evidence="9">Twin-arginine translocase TatA/TatE family subunit</fullName>
    </submittedName>
</protein>
<comment type="subcellular location">
    <subcellularLocation>
        <location evidence="1">Membrane</location>
        <topology evidence="1">Single-pass membrane protein</topology>
    </subcellularLocation>
</comment>
<keyword evidence="5" id="KW-1133">Transmembrane helix</keyword>
<feature type="compositionally biased region" description="Basic and acidic residues" evidence="8">
    <location>
        <begin position="181"/>
        <end position="193"/>
    </location>
</feature>
<keyword evidence="2" id="KW-0813">Transport</keyword>
<evidence type="ECO:0000313" key="9">
    <source>
        <dbReference type="EMBL" id="MFC5730283.1"/>
    </source>
</evidence>
<comment type="caution">
    <text evidence="9">The sequence shown here is derived from an EMBL/GenBank/DDBJ whole genome shotgun (WGS) entry which is preliminary data.</text>
</comment>
<dbReference type="InterPro" id="IPR003369">
    <property type="entry name" value="TatA/B/E"/>
</dbReference>
<dbReference type="PRINTS" id="PR01506">
    <property type="entry name" value="TATBPROTEIN"/>
</dbReference>
<evidence type="ECO:0000256" key="2">
    <source>
        <dbReference type="ARBA" id="ARBA00022448"/>
    </source>
</evidence>
<dbReference type="EMBL" id="JBHSNS010000008">
    <property type="protein sequence ID" value="MFC5730283.1"/>
    <property type="molecule type" value="Genomic_DNA"/>
</dbReference>
<feature type="region of interest" description="Disordered" evidence="8">
    <location>
        <begin position="139"/>
        <end position="200"/>
    </location>
</feature>
<dbReference type="Pfam" id="PF02416">
    <property type="entry name" value="TatA_B_E"/>
    <property type="match status" value="1"/>
</dbReference>
<evidence type="ECO:0000256" key="1">
    <source>
        <dbReference type="ARBA" id="ARBA00004167"/>
    </source>
</evidence>
<accession>A0ABW0ZJP1</accession>
<dbReference type="Proteomes" id="UP001596072">
    <property type="component" value="Unassembled WGS sequence"/>
</dbReference>
<dbReference type="RefSeq" id="WP_206056429.1">
    <property type="nucleotide sequence ID" value="NZ_JBHSNS010000008.1"/>
</dbReference>
<evidence type="ECO:0000256" key="7">
    <source>
        <dbReference type="ARBA" id="ARBA00023136"/>
    </source>
</evidence>
<keyword evidence="6" id="KW-0811">Translocation</keyword>
<gene>
    <name evidence="9" type="ORF">ACFPQB_15275</name>
</gene>
<reference evidence="10" key="1">
    <citation type="journal article" date="2019" name="Int. J. Syst. Evol. Microbiol.">
        <title>The Global Catalogue of Microorganisms (GCM) 10K type strain sequencing project: providing services to taxonomists for standard genome sequencing and annotation.</title>
        <authorList>
            <consortium name="The Broad Institute Genomics Platform"/>
            <consortium name="The Broad Institute Genome Sequencing Center for Infectious Disease"/>
            <person name="Wu L."/>
            <person name="Ma J."/>
        </authorList>
    </citation>
    <scope>NUCLEOTIDE SEQUENCE [LARGE SCALE GENOMIC DNA]</scope>
    <source>
        <strain evidence="10">YIM 94188</strain>
    </source>
</reference>
<feature type="compositionally biased region" description="Basic and acidic residues" evidence="8">
    <location>
        <begin position="158"/>
        <end position="173"/>
    </location>
</feature>
<evidence type="ECO:0000256" key="3">
    <source>
        <dbReference type="ARBA" id="ARBA00022692"/>
    </source>
</evidence>
<name>A0ABW0ZJP1_9ACTN</name>
<keyword evidence="3" id="KW-0812">Transmembrane</keyword>
<evidence type="ECO:0000256" key="5">
    <source>
        <dbReference type="ARBA" id="ARBA00022989"/>
    </source>
</evidence>
<sequence length="200" mass="21650">MFGLTFEKLLLVAIISGVVIGPQRLPVYAQHLGETIRALRRLVETSRAQAEQEMGLALDRETLAALDLRQYDPRRIVREALREPVPQPADAAAESDAAVLAEAARVRPGQKYLVTGSAAHPRRIPIASLPEHDPRRIAARSAAAPDPSGAPEGGTAHQAEDRPDDERNAERYLNDGGHLVGEGRLDADDRLEPARGACPE</sequence>
<organism evidence="9 10">
    <name type="scientific">Nocardioides vastitatis</name>
    <dbReference type="NCBI Taxonomy" id="2568655"/>
    <lineage>
        <taxon>Bacteria</taxon>
        <taxon>Bacillati</taxon>
        <taxon>Actinomycetota</taxon>
        <taxon>Actinomycetes</taxon>
        <taxon>Propionibacteriales</taxon>
        <taxon>Nocardioidaceae</taxon>
        <taxon>Nocardioides</taxon>
    </lineage>
</organism>
<keyword evidence="4" id="KW-0653">Protein transport</keyword>
<proteinExistence type="predicted"/>
<keyword evidence="7" id="KW-0472">Membrane</keyword>
<evidence type="ECO:0000256" key="6">
    <source>
        <dbReference type="ARBA" id="ARBA00023010"/>
    </source>
</evidence>
<dbReference type="Gene3D" id="1.20.5.3310">
    <property type="match status" value="1"/>
</dbReference>